<dbReference type="PANTHER" id="PTHR10133">
    <property type="entry name" value="DNA POLYMERASE I"/>
    <property type="match status" value="1"/>
</dbReference>
<dbReference type="InterPro" id="IPR002298">
    <property type="entry name" value="DNA_polymerase_A"/>
</dbReference>
<feature type="domain" description="DNA-directed DNA polymerase family A palm" evidence="5">
    <location>
        <begin position="451"/>
        <end position="657"/>
    </location>
</feature>
<evidence type="ECO:0000256" key="4">
    <source>
        <dbReference type="ARBA" id="ARBA00049244"/>
    </source>
</evidence>
<dbReference type="EC" id="2.7.7.7" evidence="2"/>
<keyword evidence="7" id="KW-1185">Reference proteome</keyword>
<evidence type="ECO:0000259" key="5">
    <source>
        <dbReference type="SMART" id="SM00482"/>
    </source>
</evidence>
<comment type="caution">
    <text evidence="6">The sequence shown here is derived from an EMBL/GenBank/DDBJ whole genome shotgun (WGS) entry which is preliminary data.</text>
</comment>
<dbReference type="InterPro" id="IPR036397">
    <property type="entry name" value="RNaseH_sf"/>
</dbReference>
<name>A0ABX9KE33_9FUSO</name>
<sequence>METTEGLDSQRQAELESALEKILKVIDTVSITTEEFKIIEKKIGENFSEKKKKEEKKEEDKDTEILEKKKLKRSNIVDLDGIKKLKSEIKKSAQVALFANESGIVFITDKGSRYVSLNPSALITTEITLDALKPLFQLDTPYVVYGYKKLLKSGIDPKNIKCDIFIGNYLLTNHTKEEFEDLVMDRDGEILKTQSEILKERSIKKMNLEEMHEFLEARAKFLYRSGDKFLEELKADKLKKIYNIEMDLVKVLYKMEEEGILIDLDYFKEYQAELAVKLDEIIPQIKAEVKKGVEHNLNMMELTEGEIRESLLQLGKLNYKKKSEYTVYEQKIEEADLEELLNNQLVFNIASPKQLGIVLFQLMKLSKVKKESVGVEVLEVLRDRDGEMIAENILEYRKLAKLQSTYVEALPKLIDENSRLHTTFNQTGTATGRLSSSNPNLQNIPVKTPEGIKIRQGFVAKDGYKLLAIDYSQIELRVLAEISKDETLILAYEQDKDLHDLTARKLFSLSEDEEVSREKRSLAKIVNFSIIYGKTAFGLSSELKISLGEAKEYISRYFSQYPGVKALETKIIEEAKHDGFVRTLYDRKRTIDGINSSNKNIVKQAERMAVNSVIQGTAADILKIVMVELNKKLEGREDIKMNLQVHDELIFEVKEEKIKEYAKLIKNIMETTVKLDHVKLKANVAMGYNWSEAK</sequence>
<dbReference type="Gene3D" id="3.30.70.370">
    <property type="match status" value="1"/>
</dbReference>
<dbReference type="EMBL" id="QUAJ01000030">
    <property type="protein sequence ID" value="REI39862.1"/>
    <property type="molecule type" value="Genomic_DNA"/>
</dbReference>
<proteinExistence type="inferred from homology"/>
<dbReference type="SUPFAM" id="SSF53098">
    <property type="entry name" value="Ribonuclease H-like"/>
    <property type="match status" value="1"/>
</dbReference>
<gene>
    <name evidence="6" type="ORF">DYH56_13185</name>
</gene>
<evidence type="ECO:0000256" key="2">
    <source>
        <dbReference type="ARBA" id="ARBA00012417"/>
    </source>
</evidence>
<dbReference type="Gene3D" id="1.10.150.20">
    <property type="entry name" value="5' to 3' exonuclease, C-terminal subdomain"/>
    <property type="match status" value="1"/>
</dbReference>
<keyword evidence="3" id="KW-0235">DNA replication</keyword>
<organism evidence="6 7">
    <name type="scientific">Psychrilyobacter piezotolerans</name>
    <dbReference type="NCBI Taxonomy" id="2293438"/>
    <lineage>
        <taxon>Bacteria</taxon>
        <taxon>Fusobacteriati</taxon>
        <taxon>Fusobacteriota</taxon>
        <taxon>Fusobacteriia</taxon>
        <taxon>Fusobacteriales</taxon>
        <taxon>Fusobacteriaceae</taxon>
        <taxon>Psychrilyobacter</taxon>
    </lineage>
</organism>
<accession>A0ABX9KE33</accession>
<dbReference type="SUPFAM" id="SSF56672">
    <property type="entry name" value="DNA/RNA polymerases"/>
    <property type="match status" value="1"/>
</dbReference>
<dbReference type="PRINTS" id="PR00868">
    <property type="entry name" value="DNAPOLI"/>
</dbReference>
<dbReference type="PANTHER" id="PTHR10133:SF27">
    <property type="entry name" value="DNA POLYMERASE NU"/>
    <property type="match status" value="1"/>
</dbReference>
<dbReference type="InterPro" id="IPR043502">
    <property type="entry name" value="DNA/RNA_pol_sf"/>
</dbReference>
<dbReference type="SMART" id="SM00482">
    <property type="entry name" value="POLAc"/>
    <property type="match status" value="1"/>
</dbReference>
<dbReference type="InterPro" id="IPR012337">
    <property type="entry name" value="RNaseH-like_sf"/>
</dbReference>
<dbReference type="CDD" id="cd08637">
    <property type="entry name" value="DNA_pol_A_pol_I_C"/>
    <property type="match status" value="1"/>
</dbReference>
<dbReference type="Proteomes" id="UP000263486">
    <property type="component" value="Unassembled WGS sequence"/>
</dbReference>
<protein>
    <recommendedName>
        <fullName evidence="2">DNA-directed DNA polymerase</fullName>
        <ecNumber evidence="2">2.7.7.7</ecNumber>
    </recommendedName>
</protein>
<reference evidence="6 7" key="1">
    <citation type="submission" date="2018-08" db="EMBL/GenBank/DDBJ databases">
        <title>Draft genome sequence of Psychrilyobacter sp. strain SD5 isolated from Black Sea water.</title>
        <authorList>
            <person name="Yadav S."/>
            <person name="Villanueva L."/>
            <person name="Damste J.S.S."/>
        </authorList>
    </citation>
    <scope>NUCLEOTIDE SEQUENCE [LARGE SCALE GENOMIC DNA]</scope>
    <source>
        <strain evidence="6 7">SD5</strain>
    </source>
</reference>
<dbReference type="Gene3D" id="1.20.1060.10">
    <property type="entry name" value="Taq DNA Polymerase, Chain T, domain 4"/>
    <property type="match status" value="1"/>
</dbReference>
<dbReference type="InterPro" id="IPR001098">
    <property type="entry name" value="DNA-dir_DNA_pol_A_palm_dom"/>
</dbReference>
<evidence type="ECO:0000313" key="7">
    <source>
        <dbReference type="Proteomes" id="UP000263486"/>
    </source>
</evidence>
<comment type="similarity">
    <text evidence="1">Belongs to the DNA polymerase type-A family.</text>
</comment>
<dbReference type="Gene3D" id="3.30.420.10">
    <property type="entry name" value="Ribonuclease H-like superfamily/Ribonuclease H"/>
    <property type="match status" value="1"/>
</dbReference>
<evidence type="ECO:0000256" key="3">
    <source>
        <dbReference type="ARBA" id="ARBA00022705"/>
    </source>
</evidence>
<dbReference type="Pfam" id="PF00476">
    <property type="entry name" value="DNA_pol_A"/>
    <property type="match status" value="1"/>
</dbReference>
<evidence type="ECO:0000313" key="6">
    <source>
        <dbReference type="EMBL" id="REI39862.1"/>
    </source>
</evidence>
<evidence type="ECO:0000256" key="1">
    <source>
        <dbReference type="ARBA" id="ARBA00007705"/>
    </source>
</evidence>
<comment type="catalytic activity">
    <reaction evidence="4">
        <text>DNA(n) + a 2'-deoxyribonucleoside 5'-triphosphate = DNA(n+1) + diphosphate</text>
        <dbReference type="Rhea" id="RHEA:22508"/>
        <dbReference type="Rhea" id="RHEA-COMP:17339"/>
        <dbReference type="Rhea" id="RHEA-COMP:17340"/>
        <dbReference type="ChEBI" id="CHEBI:33019"/>
        <dbReference type="ChEBI" id="CHEBI:61560"/>
        <dbReference type="ChEBI" id="CHEBI:173112"/>
        <dbReference type="EC" id="2.7.7.7"/>
    </reaction>
</comment>